<evidence type="ECO:0000259" key="5">
    <source>
        <dbReference type="PROSITE" id="PS50887"/>
    </source>
</evidence>
<dbReference type="Gene3D" id="3.20.20.450">
    <property type="entry name" value="EAL domain"/>
    <property type="match status" value="1"/>
</dbReference>
<dbReference type="NCBIfam" id="TIGR00229">
    <property type="entry name" value="sensory_box"/>
    <property type="match status" value="1"/>
</dbReference>
<dbReference type="SMART" id="SM00091">
    <property type="entry name" value="PAS"/>
    <property type="match status" value="1"/>
</dbReference>
<keyword evidence="1" id="KW-0472">Membrane</keyword>
<keyword evidence="7" id="KW-1185">Reference proteome</keyword>
<gene>
    <name evidence="6" type="ORF">GJU40_08790</name>
</gene>
<dbReference type="InterPro" id="IPR052155">
    <property type="entry name" value="Biofilm_reg_signaling"/>
</dbReference>
<feature type="domain" description="PAS" evidence="2">
    <location>
        <begin position="243"/>
        <end position="313"/>
    </location>
</feature>
<dbReference type="AlphaFoldDB" id="A0A7X2LZR8"/>
<feature type="transmembrane region" description="Helical" evidence="1">
    <location>
        <begin position="169"/>
        <end position="191"/>
    </location>
</feature>
<protein>
    <submittedName>
        <fullName evidence="6">EAL domain-containing protein</fullName>
    </submittedName>
</protein>
<dbReference type="SUPFAM" id="SSF141868">
    <property type="entry name" value="EAL domain-like"/>
    <property type="match status" value="1"/>
</dbReference>
<dbReference type="GO" id="GO:0006355">
    <property type="term" value="P:regulation of DNA-templated transcription"/>
    <property type="evidence" value="ECO:0007669"/>
    <property type="project" value="InterPro"/>
</dbReference>
<feature type="transmembrane region" description="Helical" evidence="1">
    <location>
        <begin position="6"/>
        <end position="24"/>
    </location>
</feature>
<dbReference type="SMART" id="SM00267">
    <property type="entry name" value="GGDEF"/>
    <property type="match status" value="1"/>
</dbReference>
<dbReference type="CDD" id="cd01948">
    <property type="entry name" value="EAL"/>
    <property type="match status" value="1"/>
</dbReference>
<dbReference type="CDD" id="cd01949">
    <property type="entry name" value="GGDEF"/>
    <property type="match status" value="1"/>
</dbReference>
<feature type="domain" description="PAC" evidence="3">
    <location>
        <begin position="315"/>
        <end position="366"/>
    </location>
</feature>
<keyword evidence="1" id="KW-1133">Transmembrane helix</keyword>
<dbReference type="SMART" id="SM00052">
    <property type="entry name" value="EAL"/>
    <property type="match status" value="1"/>
</dbReference>
<accession>A0A7X2LZR8</accession>
<dbReference type="SUPFAM" id="SSF55073">
    <property type="entry name" value="Nucleotide cyclase"/>
    <property type="match status" value="1"/>
</dbReference>
<sequence>MIQIPFFYISIIVFHAGLSIFACYQFMKFFERTGAPSSKVRKLVHLLILAVPLSFGHLFIFLMVEQPFTGMQLAVCIGIYFTIKLLTAYCCLIAADREYIPFGTYLVMGISIAGLVLLADYASSLVLFRDFLSLKADLLTLSIIITLGVAFASIRIVSMLSQTCSSFWLKLSASAIGLSLSGIPIMVMYSLVETSALLPSRYISMPILAPFLTEAFFLLILWLIPDYLLSKTNREQKAELLEQQHHYKSLFEHNLSAVFTCDVNGVVVNSNQKASEFLGYHAKELLGKHILTAVHTADKGEVKALLQNALDGEASNMETRVIRRDGTSTSLRLKMVPIKTGEIVKGIFAITEDLSEIKQKDEKISFIAFHDELTGLKNRSFLIHEIEKLRMAGDDQFSVFYLDINGFKKWNDLYTQSFGDKLLYEVAERFQRKVSTNGSLFVRFNGDDFGLLLRSKQKHRQEEVLLQLREALHHPIIVQNQECYVSASYGIAAPDSVGFITNELLKNAETAMRYAKQSYDDHAYYGDEIQEERIQELFLEKELRIAIERKDLHVHYQPKINSRYNSLAGLEALVRWRHAEKGMVPPGVFIPIAERNGLIVPLERIVFEEVCQDIASLLNKGQLIKRVSVNISQIHLYQEDFSQFIISCLKKYNIHPTAIELEITESVIMMDDLNVIQRLEHLKEMGVEISMDDFGTGYSSLSYINKLPIDRIKIDKSFIDQIEIDEQYQTIIKTIVSMARHLRLEVIAEGVETEKQMLFLKSVNCFHIQGYFYYAPMTFEKVRELLYSEELLKEPAVN</sequence>
<dbReference type="NCBIfam" id="TIGR00254">
    <property type="entry name" value="GGDEF"/>
    <property type="match status" value="1"/>
</dbReference>
<dbReference type="PROSITE" id="PS50887">
    <property type="entry name" value="GGDEF"/>
    <property type="match status" value="1"/>
</dbReference>
<dbReference type="InterPro" id="IPR001633">
    <property type="entry name" value="EAL_dom"/>
</dbReference>
<feature type="domain" description="GGDEF" evidence="5">
    <location>
        <begin position="395"/>
        <end position="528"/>
    </location>
</feature>
<dbReference type="Gene3D" id="3.30.450.20">
    <property type="entry name" value="PAS domain"/>
    <property type="match status" value="1"/>
</dbReference>
<comment type="caution">
    <text evidence="6">The sequence shown here is derived from an EMBL/GenBank/DDBJ whole genome shotgun (WGS) entry which is preliminary data.</text>
</comment>
<organism evidence="6 7">
    <name type="scientific">Metabacillus lacus</name>
    <dbReference type="NCBI Taxonomy" id="1983721"/>
    <lineage>
        <taxon>Bacteria</taxon>
        <taxon>Bacillati</taxon>
        <taxon>Bacillota</taxon>
        <taxon>Bacilli</taxon>
        <taxon>Bacillales</taxon>
        <taxon>Bacillaceae</taxon>
        <taxon>Metabacillus</taxon>
    </lineage>
</organism>
<evidence type="ECO:0000259" key="3">
    <source>
        <dbReference type="PROSITE" id="PS50113"/>
    </source>
</evidence>
<name>A0A7X2LZR8_9BACI</name>
<dbReference type="OrthoDB" id="9759607at2"/>
<dbReference type="Pfam" id="PF00563">
    <property type="entry name" value="EAL"/>
    <property type="match status" value="1"/>
</dbReference>
<dbReference type="InterPro" id="IPR000014">
    <property type="entry name" value="PAS"/>
</dbReference>
<dbReference type="InterPro" id="IPR035919">
    <property type="entry name" value="EAL_sf"/>
</dbReference>
<dbReference type="SUPFAM" id="SSF55785">
    <property type="entry name" value="PYP-like sensor domain (PAS domain)"/>
    <property type="match status" value="1"/>
</dbReference>
<dbReference type="PROSITE" id="PS50112">
    <property type="entry name" value="PAS"/>
    <property type="match status" value="1"/>
</dbReference>
<dbReference type="InterPro" id="IPR043128">
    <property type="entry name" value="Rev_trsase/Diguanyl_cyclase"/>
</dbReference>
<feature type="transmembrane region" description="Helical" evidence="1">
    <location>
        <begin position="70"/>
        <end position="92"/>
    </location>
</feature>
<dbReference type="Pfam" id="PF00990">
    <property type="entry name" value="GGDEF"/>
    <property type="match status" value="1"/>
</dbReference>
<evidence type="ECO:0000313" key="7">
    <source>
        <dbReference type="Proteomes" id="UP000448867"/>
    </source>
</evidence>
<feature type="transmembrane region" description="Helical" evidence="1">
    <location>
        <begin position="44"/>
        <end position="64"/>
    </location>
</feature>
<dbReference type="InterPro" id="IPR035965">
    <property type="entry name" value="PAS-like_dom_sf"/>
</dbReference>
<dbReference type="CDD" id="cd00130">
    <property type="entry name" value="PAS"/>
    <property type="match status" value="1"/>
</dbReference>
<dbReference type="PANTHER" id="PTHR44757:SF2">
    <property type="entry name" value="BIOFILM ARCHITECTURE MAINTENANCE PROTEIN MBAA"/>
    <property type="match status" value="1"/>
</dbReference>
<dbReference type="InterPro" id="IPR000160">
    <property type="entry name" value="GGDEF_dom"/>
</dbReference>
<evidence type="ECO:0000259" key="4">
    <source>
        <dbReference type="PROSITE" id="PS50883"/>
    </source>
</evidence>
<dbReference type="Proteomes" id="UP000448867">
    <property type="component" value="Unassembled WGS sequence"/>
</dbReference>
<dbReference type="Pfam" id="PF00989">
    <property type="entry name" value="PAS"/>
    <property type="match status" value="1"/>
</dbReference>
<proteinExistence type="predicted"/>
<dbReference type="InterPro" id="IPR029787">
    <property type="entry name" value="Nucleotide_cyclase"/>
</dbReference>
<dbReference type="PANTHER" id="PTHR44757">
    <property type="entry name" value="DIGUANYLATE CYCLASE DGCP"/>
    <property type="match status" value="1"/>
</dbReference>
<keyword evidence="1" id="KW-0812">Transmembrane</keyword>
<dbReference type="RefSeq" id="WP_154307387.1">
    <property type="nucleotide sequence ID" value="NZ_WKKI01000013.1"/>
</dbReference>
<dbReference type="InterPro" id="IPR013767">
    <property type="entry name" value="PAS_fold"/>
</dbReference>
<evidence type="ECO:0000256" key="1">
    <source>
        <dbReference type="SAM" id="Phobius"/>
    </source>
</evidence>
<dbReference type="InterPro" id="IPR000700">
    <property type="entry name" value="PAS-assoc_C"/>
</dbReference>
<feature type="transmembrane region" description="Helical" evidence="1">
    <location>
        <begin position="138"/>
        <end position="157"/>
    </location>
</feature>
<feature type="transmembrane region" description="Helical" evidence="1">
    <location>
        <begin position="203"/>
        <end position="224"/>
    </location>
</feature>
<evidence type="ECO:0000259" key="2">
    <source>
        <dbReference type="PROSITE" id="PS50112"/>
    </source>
</evidence>
<feature type="transmembrane region" description="Helical" evidence="1">
    <location>
        <begin position="99"/>
        <end position="118"/>
    </location>
</feature>
<dbReference type="PROSITE" id="PS50113">
    <property type="entry name" value="PAC"/>
    <property type="match status" value="1"/>
</dbReference>
<dbReference type="PROSITE" id="PS50883">
    <property type="entry name" value="EAL"/>
    <property type="match status" value="1"/>
</dbReference>
<dbReference type="EMBL" id="WKKI01000013">
    <property type="protein sequence ID" value="MRX72247.1"/>
    <property type="molecule type" value="Genomic_DNA"/>
</dbReference>
<feature type="domain" description="EAL" evidence="4">
    <location>
        <begin position="536"/>
        <end position="790"/>
    </location>
</feature>
<reference evidence="6 7" key="1">
    <citation type="submission" date="2019-11" db="EMBL/GenBank/DDBJ databases">
        <title>Bacillus lacus genome.</title>
        <authorList>
            <person name="Allen C.J."/>
            <person name="Newman J.D."/>
        </authorList>
    </citation>
    <scope>NUCLEOTIDE SEQUENCE [LARGE SCALE GENOMIC DNA]</scope>
    <source>
        <strain evidence="6 7">KCTC 33946</strain>
    </source>
</reference>
<evidence type="ECO:0000313" key="6">
    <source>
        <dbReference type="EMBL" id="MRX72247.1"/>
    </source>
</evidence>
<dbReference type="Gene3D" id="3.30.70.270">
    <property type="match status" value="1"/>
</dbReference>